<dbReference type="AlphaFoldDB" id="A0A974BP30"/>
<dbReference type="Proteomes" id="UP000694892">
    <property type="component" value="Unassembled WGS sequence"/>
</dbReference>
<dbReference type="EMBL" id="KV483322">
    <property type="protein sequence ID" value="OCT55568.1"/>
    <property type="molecule type" value="Genomic_DNA"/>
</dbReference>
<reference evidence="3" key="1">
    <citation type="submission" date="2016-05" db="EMBL/GenBank/DDBJ databases">
        <title>WGS assembly of Xenopus laevis.</title>
        <authorList>
            <person name="Session A."/>
            <person name="Uno Y."/>
            <person name="Kwon T."/>
            <person name="Chapman J."/>
            <person name="Toyoda A."/>
            <person name="Takahashi S."/>
            <person name="Fukui A."/>
            <person name="Hikosaka A."/>
            <person name="Putnam N."/>
            <person name="Stites J."/>
            <person name="Van Heeringen S."/>
            <person name="Quigley I."/>
            <person name="Heinz S."/>
            <person name="Hellsten U."/>
            <person name="Lyons J."/>
            <person name="Suzuki A."/>
            <person name="Kondo M."/>
            <person name="Ogino H."/>
            <person name="Ochi H."/>
            <person name="Bogdanovic O."/>
            <person name="Lister R."/>
            <person name="Georgiou G."/>
            <person name="Paranjpe S."/>
            <person name="Van Kruijsbergen I."/>
            <person name="Mozaffari S."/>
            <person name="Shu S."/>
            <person name="Schmutz J."/>
            <person name="Jenkins J."/>
            <person name="Grimwood J."/>
            <person name="Carlson J."/>
            <person name="Mitros T."/>
            <person name="Simakov O."/>
            <person name="Heald R."/>
            <person name="Miller K."/>
            <person name="Haudenschild C."/>
            <person name="Kuroki Y."/>
            <person name="Tanaka T."/>
            <person name="Michiue T."/>
            <person name="Watanabe M."/>
            <person name="Kinoshita T."/>
            <person name="Ohta Y."/>
            <person name="Mawaribuchi S."/>
            <person name="Suzuki Y."/>
            <person name="Haramoto Y."/>
            <person name="Yamamoto T."/>
            <person name="Takagi C."/>
            <person name="Kitzman J."/>
            <person name="Shendure J."/>
            <person name="Nakayama T."/>
            <person name="Izutsu Y."/>
            <person name="Robert J."/>
            <person name="Dichmann D."/>
            <person name="Flajnik M."/>
            <person name="Houston D."/>
            <person name="Marcotte E."/>
            <person name="Wallingford J."/>
            <person name="Ito Y."/>
            <person name="Asashima M."/>
            <person name="Ueno N."/>
            <person name="Matsuda Y."/>
            <person name="Jan Veenstra G."/>
            <person name="Fujiyama A."/>
            <person name="Harland R."/>
            <person name="Taira M."/>
            <person name="Rokhsar D.S."/>
        </authorList>
    </citation>
    <scope>NUCLEOTIDE SEQUENCE</scope>
    <source>
        <strain evidence="3">J</strain>
        <tissue evidence="3">Blood</tissue>
    </source>
</reference>
<organism evidence="3">
    <name type="scientific">Xenopus laevis</name>
    <name type="common">African clawed frog</name>
    <dbReference type="NCBI Taxonomy" id="8355"/>
    <lineage>
        <taxon>Eukaryota</taxon>
        <taxon>Metazoa</taxon>
        <taxon>Chordata</taxon>
        <taxon>Craniata</taxon>
        <taxon>Vertebrata</taxon>
        <taxon>Euteleostomi</taxon>
        <taxon>Amphibia</taxon>
        <taxon>Batrachia</taxon>
        <taxon>Anura</taxon>
        <taxon>Pipoidea</taxon>
        <taxon>Pipidae</taxon>
        <taxon>Xenopodinae</taxon>
        <taxon>Xenopus</taxon>
        <taxon>Xenopus</taxon>
    </lineage>
</organism>
<sequence>MCFLLLPLSGLSLTTMFTVTSLITSLTAQSDPESFHTGQNFNQRKMQFKAVVRHFYYLSPQQRKKGPPGYSPVSQSDPAASHISPAKH</sequence>
<feature type="signal peptide" evidence="2">
    <location>
        <begin position="1"/>
        <end position="28"/>
    </location>
</feature>
<feature type="region of interest" description="Disordered" evidence="1">
    <location>
        <begin position="61"/>
        <end position="88"/>
    </location>
</feature>
<evidence type="ECO:0000256" key="1">
    <source>
        <dbReference type="SAM" id="MobiDB-lite"/>
    </source>
</evidence>
<name>A0A974BP30_XENLA</name>
<protein>
    <recommendedName>
        <fullName evidence="4">Secreted protein</fullName>
    </recommendedName>
</protein>
<proteinExistence type="predicted"/>
<keyword evidence="2" id="KW-0732">Signal</keyword>
<evidence type="ECO:0000256" key="2">
    <source>
        <dbReference type="SAM" id="SignalP"/>
    </source>
</evidence>
<evidence type="ECO:0000313" key="3">
    <source>
        <dbReference type="EMBL" id="OCT55568.1"/>
    </source>
</evidence>
<evidence type="ECO:0008006" key="4">
    <source>
        <dbReference type="Google" id="ProtNLM"/>
    </source>
</evidence>
<gene>
    <name evidence="3" type="ORF">XELAEV_18000528mg</name>
</gene>
<feature type="chain" id="PRO_5037914957" description="Secreted protein" evidence="2">
    <location>
        <begin position="29"/>
        <end position="88"/>
    </location>
</feature>
<accession>A0A974BP30</accession>